<keyword evidence="1" id="KW-1133">Transmembrane helix</keyword>
<name>A0AAE3IF39_9FIRM</name>
<feature type="transmembrane region" description="Helical" evidence="1">
    <location>
        <begin position="139"/>
        <end position="160"/>
    </location>
</feature>
<keyword evidence="1" id="KW-0472">Membrane</keyword>
<organism evidence="2 3">
    <name type="scientific">Hominimerdicola aceti</name>
    <dbReference type="NCBI Taxonomy" id="2981726"/>
    <lineage>
        <taxon>Bacteria</taxon>
        <taxon>Bacillati</taxon>
        <taxon>Bacillota</taxon>
        <taxon>Clostridia</taxon>
        <taxon>Eubacteriales</taxon>
        <taxon>Oscillospiraceae</taxon>
        <taxon>Hominimerdicola</taxon>
    </lineage>
</organism>
<gene>
    <name evidence="2" type="ORF">OCV57_01975</name>
</gene>
<evidence type="ECO:0000256" key="1">
    <source>
        <dbReference type="SAM" id="Phobius"/>
    </source>
</evidence>
<accession>A0AAE3IF39</accession>
<keyword evidence="3" id="KW-1185">Reference proteome</keyword>
<reference evidence="2 3" key="1">
    <citation type="journal article" date="2021" name="ISME Commun">
        <title>Automated analysis of genomic sequences facilitates high-throughput and comprehensive description of bacteria.</title>
        <authorList>
            <person name="Hitch T.C.A."/>
        </authorList>
    </citation>
    <scope>NUCLEOTIDE SEQUENCE [LARGE SCALE GENOMIC DNA]</scope>
    <source>
        <strain evidence="2 3">Sanger_31</strain>
    </source>
</reference>
<protein>
    <submittedName>
        <fullName evidence="2">Uncharacterized protein</fullName>
    </submittedName>
</protein>
<sequence length="188" mass="21379">MEAIKFLKYILSRIGIMIVLTLFSAFAGIVLIPALVTVFPSSTSAFKSFMTNSNVDSFIGFAVMLIFFLRLFYDDGKRHAAYENWSWVNITIVYLLMLLVYFIPAIFRDSFSQEGKGDIFYKVLYYPCIWLNEGVGMNYLVSVILGIGLLLAAAYCFYLIAYKVYVHKHPVILKSMKSFSAGKTDNKV</sequence>
<dbReference type="RefSeq" id="WP_022286795.1">
    <property type="nucleotide sequence ID" value="NZ_JAOQJZ010000001.1"/>
</dbReference>
<dbReference type="Proteomes" id="UP001208131">
    <property type="component" value="Unassembled WGS sequence"/>
</dbReference>
<feature type="transmembrane region" description="Helical" evidence="1">
    <location>
        <begin position="55"/>
        <end position="73"/>
    </location>
</feature>
<keyword evidence="1" id="KW-0812">Transmembrane</keyword>
<dbReference type="AlphaFoldDB" id="A0AAE3IF39"/>
<dbReference type="EMBL" id="JAOQJZ010000001">
    <property type="protein sequence ID" value="MCU6704695.1"/>
    <property type="molecule type" value="Genomic_DNA"/>
</dbReference>
<feature type="transmembrane region" description="Helical" evidence="1">
    <location>
        <begin position="12"/>
        <end position="35"/>
    </location>
</feature>
<feature type="transmembrane region" description="Helical" evidence="1">
    <location>
        <begin position="85"/>
        <end position="107"/>
    </location>
</feature>
<proteinExistence type="predicted"/>
<evidence type="ECO:0000313" key="2">
    <source>
        <dbReference type="EMBL" id="MCU6704695.1"/>
    </source>
</evidence>
<comment type="caution">
    <text evidence="2">The sequence shown here is derived from an EMBL/GenBank/DDBJ whole genome shotgun (WGS) entry which is preliminary data.</text>
</comment>
<evidence type="ECO:0000313" key="3">
    <source>
        <dbReference type="Proteomes" id="UP001208131"/>
    </source>
</evidence>